<evidence type="ECO:0000256" key="2">
    <source>
        <dbReference type="SAM" id="SignalP"/>
    </source>
</evidence>
<dbReference type="Proteomes" id="UP001139384">
    <property type="component" value="Unassembled WGS sequence"/>
</dbReference>
<dbReference type="RefSeq" id="WP_234765961.1">
    <property type="nucleotide sequence ID" value="NZ_JAKEIP010000152.1"/>
</dbReference>
<dbReference type="Pfam" id="PF13517">
    <property type="entry name" value="FG-GAP_3"/>
    <property type="match status" value="1"/>
</dbReference>
<dbReference type="PROSITE" id="PS51318">
    <property type="entry name" value="TAT"/>
    <property type="match status" value="1"/>
</dbReference>
<dbReference type="InterPro" id="IPR013517">
    <property type="entry name" value="FG-GAP"/>
</dbReference>
<accession>A0A9X1Q4G2</accession>
<reference evidence="3" key="1">
    <citation type="submission" date="2022-01" db="EMBL/GenBank/DDBJ databases">
        <title>Draft Genome Sequences of Seven Type Strains of the Genus Streptomyces.</title>
        <authorList>
            <person name="Aziz S."/>
            <person name="Coretto E."/>
            <person name="Chronakova A."/>
            <person name="Sproer C."/>
            <person name="Huber K."/>
            <person name="Nouioui I."/>
            <person name="Gross H."/>
        </authorList>
    </citation>
    <scope>NUCLEOTIDE SEQUENCE</scope>
    <source>
        <strain evidence="3">DSM 103493</strain>
    </source>
</reference>
<evidence type="ECO:0000313" key="3">
    <source>
        <dbReference type="EMBL" id="MCF1597513.1"/>
    </source>
</evidence>
<keyword evidence="4" id="KW-1185">Reference proteome</keyword>
<evidence type="ECO:0000256" key="1">
    <source>
        <dbReference type="ARBA" id="ARBA00022729"/>
    </source>
</evidence>
<dbReference type="SUPFAM" id="SSF69318">
    <property type="entry name" value="Integrin alpha N-terminal domain"/>
    <property type="match status" value="1"/>
</dbReference>
<dbReference type="SUPFAM" id="SSF75011">
    <property type="entry name" value="3-carboxy-cis,cis-mucoante lactonizing enzyme"/>
    <property type="match status" value="1"/>
</dbReference>
<dbReference type="Gene3D" id="2.130.10.130">
    <property type="entry name" value="Integrin alpha, N-terminal"/>
    <property type="match status" value="1"/>
</dbReference>
<feature type="chain" id="PRO_5040837095" evidence="2">
    <location>
        <begin position="27"/>
        <end position="1039"/>
    </location>
</feature>
<evidence type="ECO:0000313" key="4">
    <source>
        <dbReference type="Proteomes" id="UP001139384"/>
    </source>
</evidence>
<protein>
    <submittedName>
        <fullName evidence="3">VCBS repeat-containing protein</fullName>
    </submittedName>
</protein>
<dbReference type="PANTHER" id="PTHR44103:SF1">
    <property type="entry name" value="PROPROTEIN CONVERTASE P"/>
    <property type="match status" value="1"/>
</dbReference>
<sequence>MARHVFVRRSRARRAAVAVAASAALAGGLSPLLPAASAAEVPQETVVPATPRTTHLAATLHSSDTTTGANGAGAEGVFHRLEGSYRLLWTRYADGRSFEAPMPTGTASMTGTGTDVLAYRASGGRIDFWNAADGTTRTFQLPAGHTVLTIYGTTVVTAANVTNADGTVTRVVHLLDVLEDGTVVDTEVGGAPAGMTLGQPRGADAEGLIFNATLDGAARMVAVDRATGRVQNWTRPLPSLAYGYVKLSADHVAVYSRALNTKVLVMPRADLGAAPVEVGLAGSPSANYVDELAVVGDWLVHQPTGSAQITAKPIAGGDEVTLLTSSRGEVAAVSDGTAVSIGRTAADDWGIQRIHADASGKPVVTQARALPKPPAPIQGISLEQGRLVVTDTGGSTQRNDYLRTVAATGAPAFGERSSFTPSTTGVIGTCPVTDVACSQVFGTADGRIAWMEYGSETNVLRVNGPTGAGLWERGVPVDGRILDVSGRYVLYATPGTTYAYKIGDHAAPYATRGPAALSGDTLWTAGTAPGTVTAYNLTTKKTTETVTLAAGCAPTELQALGRYLYWTCDDKAGVYDRTAKTSVAVPAGEAKLGDGFVVTHDRQAGKLTLTMVADGTAVSRVIGDLPDTGVSQRDVRWTVDEAGANAAYVDDQERVHLVPSGVAQQPLRLLGPAQSTATVTARTSDTVPDTLTTVLLSKPSSGWDLTVRNRATGKVYTDGVDGTAARGELAVGWHGDDPTRTGDAFVPNGSYDWTLTVTPADGAGAPLQVRGTVRLVRGDAVRRDHVGAAGLPDGVGDLLTLNSSGALTFQQGTGKGTFSGKVSGSGWSTKTVAVPFGDLNNDRCNDVLVRMSDGSLRGYKPKCGLAPTPSTSYTKLGTGWNAYNVLTSPGDLTGDKRADLLARKASTGDIYLFAAKSDGTLAAGKKIRSAWSGYTKIVGAGDLNGDGRGDLLARDRAGTLWRYDGLGNGLLKDRVKVFTSWGGSYNVVVGVGDITGDGKADIVSRDSSGYLWRNSGDGKGSFGSRTKIASGWQGYKGLF</sequence>
<dbReference type="PANTHER" id="PTHR44103">
    <property type="entry name" value="PROPROTEIN CONVERTASE P"/>
    <property type="match status" value="1"/>
</dbReference>
<comment type="caution">
    <text evidence="3">The sequence shown here is derived from an EMBL/GenBank/DDBJ whole genome shotgun (WGS) entry which is preliminary data.</text>
</comment>
<feature type="signal peptide" evidence="2">
    <location>
        <begin position="1"/>
        <end position="26"/>
    </location>
</feature>
<keyword evidence="1 2" id="KW-0732">Signal</keyword>
<dbReference type="InterPro" id="IPR028994">
    <property type="entry name" value="Integrin_alpha_N"/>
</dbReference>
<proteinExistence type="predicted"/>
<dbReference type="AlphaFoldDB" id="A0A9X1Q4G2"/>
<dbReference type="InterPro" id="IPR006311">
    <property type="entry name" value="TAT_signal"/>
</dbReference>
<dbReference type="EMBL" id="JAKEIP010000152">
    <property type="protein sequence ID" value="MCF1597513.1"/>
    <property type="molecule type" value="Genomic_DNA"/>
</dbReference>
<gene>
    <name evidence="3" type="ORF">L0P92_28710</name>
</gene>
<organism evidence="3 4">
    <name type="scientific">Streptomyces muensis</name>
    <dbReference type="NCBI Taxonomy" id="1077944"/>
    <lineage>
        <taxon>Bacteria</taxon>
        <taxon>Bacillati</taxon>
        <taxon>Actinomycetota</taxon>
        <taxon>Actinomycetes</taxon>
        <taxon>Kitasatosporales</taxon>
        <taxon>Streptomycetaceae</taxon>
        <taxon>Streptomyces</taxon>
    </lineage>
</organism>
<name>A0A9X1Q4G2_STRM4</name>